<evidence type="ECO:0000313" key="5">
    <source>
        <dbReference type="Proteomes" id="UP000697107"/>
    </source>
</evidence>
<feature type="chain" id="PRO_5036275231" evidence="1">
    <location>
        <begin position="19"/>
        <end position="62"/>
    </location>
</feature>
<evidence type="ECO:0000313" key="2">
    <source>
        <dbReference type="EMBL" id="KAG2853427.1"/>
    </source>
</evidence>
<dbReference type="EMBL" id="RCML01000788">
    <property type="protein sequence ID" value="KAG2969485.1"/>
    <property type="molecule type" value="Genomic_DNA"/>
</dbReference>
<protein>
    <submittedName>
        <fullName evidence="4">Uncharacterized protein</fullName>
    </submittedName>
</protein>
<name>A0A8T1FBI5_9STRA</name>
<sequence>MVRSILLCSAFASASASASSITTTIRVPYGPRLLDSSSGDESFFAFGQVDKDFFQLADVGKT</sequence>
<proteinExistence type="predicted"/>
<evidence type="ECO:0000313" key="4">
    <source>
        <dbReference type="EMBL" id="KAG2969485.1"/>
    </source>
</evidence>
<organism evidence="4 5">
    <name type="scientific">Phytophthora cactorum</name>
    <dbReference type="NCBI Taxonomy" id="29920"/>
    <lineage>
        <taxon>Eukaryota</taxon>
        <taxon>Sar</taxon>
        <taxon>Stramenopiles</taxon>
        <taxon>Oomycota</taxon>
        <taxon>Peronosporomycetes</taxon>
        <taxon>Peronosporales</taxon>
        <taxon>Peronosporaceae</taxon>
        <taxon>Phytophthora</taxon>
    </lineage>
</organism>
<dbReference type="Proteomes" id="UP000697107">
    <property type="component" value="Unassembled WGS sequence"/>
</dbReference>
<dbReference type="AlphaFoldDB" id="A0A8T1FBI5"/>
<keyword evidence="1" id="KW-0732">Signal</keyword>
<dbReference type="EMBL" id="RCMI01000468">
    <property type="protein sequence ID" value="KAG2909431.1"/>
    <property type="molecule type" value="Genomic_DNA"/>
</dbReference>
<comment type="caution">
    <text evidence="4">The sequence shown here is derived from an EMBL/GenBank/DDBJ whole genome shotgun (WGS) entry which is preliminary data.</text>
</comment>
<gene>
    <name evidence="2" type="ORF">PC113_g14184</name>
    <name evidence="3" type="ORF">PC115_g13255</name>
    <name evidence="4" type="ORF">PC118_g17429</name>
</gene>
<reference evidence="4" key="1">
    <citation type="submission" date="2018-10" db="EMBL/GenBank/DDBJ databases">
        <title>Effector identification in a new, highly contiguous assembly of the strawberry crown rot pathogen Phytophthora cactorum.</title>
        <authorList>
            <person name="Armitage A.D."/>
            <person name="Nellist C.F."/>
            <person name="Bates H."/>
            <person name="Vickerstaff R.J."/>
            <person name="Harrison R.J."/>
        </authorList>
    </citation>
    <scope>NUCLEOTIDE SEQUENCE</scope>
    <source>
        <strain evidence="2">15-7</strain>
        <strain evidence="3">4032</strain>
        <strain evidence="4">P415</strain>
    </source>
</reference>
<evidence type="ECO:0000256" key="1">
    <source>
        <dbReference type="SAM" id="SignalP"/>
    </source>
</evidence>
<accession>A0A8T1FBI5</accession>
<dbReference type="Proteomes" id="UP000774804">
    <property type="component" value="Unassembled WGS sequence"/>
</dbReference>
<dbReference type="EMBL" id="RCMG01000482">
    <property type="protein sequence ID" value="KAG2853427.1"/>
    <property type="molecule type" value="Genomic_DNA"/>
</dbReference>
<feature type="signal peptide" evidence="1">
    <location>
        <begin position="1"/>
        <end position="18"/>
    </location>
</feature>
<evidence type="ECO:0000313" key="3">
    <source>
        <dbReference type="EMBL" id="KAG2909431.1"/>
    </source>
</evidence>
<dbReference type="Proteomes" id="UP000735874">
    <property type="component" value="Unassembled WGS sequence"/>
</dbReference>